<accession>A0A1M6L1U1</accession>
<dbReference type="AlphaFoldDB" id="A0A1M6L1U1"/>
<dbReference type="Proteomes" id="UP000184474">
    <property type="component" value="Unassembled WGS sequence"/>
</dbReference>
<reference evidence="2" key="1">
    <citation type="submission" date="2016-11" db="EMBL/GenBank/DDBJ databases">
        <authorList>
            <person name="Varghese N."/>
            <person name="Submissions S."/>
        </authorList>
    </citation>
    <scope>NUCLEOTIDE SEQUENCE [LARGE SCALE GENOMIC DNA]</scope>
    <source>
        <strain evidence="2">DSM 26134</strain>
    </source>
</reference>
<gene>
    <name evidence="1" type="ORF">SAMN04488028_101790</name>
</gene>
<organism evidence="1 2">
    <name type="scientific">Reichenbachiella agariperforans</name>
    <dbReference type="NCBI Taxonomy" id="156994"/>
    <lineage>
        <taxon>Bacteria</taxon>
        <taxon>Pseudomonadati</taxon>
        <taxon>Bacteroidota</taxon>
        <taxon>Cytophagia</taxon>
        <taxon>Cytophagales</taxon>
        <taxon>Reichenbachiellaceae</taxon>
        <taxon>Reichenbachiella</taxon>
    </lineage>
</organism>
<dbReference type="EMBL" id="FRAA01000001">
    <property type="protein sequence ID" value="SHJ65143.1"/>
    <property type="molecule type" value="Genomic_DNA"/>
</dbReference>
<dbReference type="InterPro" id="IPR047690">
    <property type="entry name" value="IPExxxVDY_fam"/>
</dbReference>
<keyword evidence="2" id="KW-1185">Reference proteome</keyword>
<name>A0A1M6L1U1_REIAG</name>
<protein>
    <recommendedName>
        <fullName evidence="3">IPExxxVDY family protein</fullName>
    </recommendedName>
</protein>
<dbReference type="STRING" id="156994.SAMN04488028_101790"/>
<proteinExistence type="predicted"/>
<evidence type="ECO:0000313" key="2">
    <source>
        <dbReference type="Proteomes" id="UP000184474"/>
    </source>
</evidence>
<dbReference type="NCBIfam" id="NF033205">
    <property type="entry name" value="IPExxxVDY"/>
    <property type="match status" value="1"/>
</dbReference>
<evidence type="ECO:0008006" key="3">
    <source>
        <dbReference type="Google" id="ProtNLM"/>
    </source>
</evidence>
<evidence type="ECO:0000313" key="1">
    <source>
        <dbReference type="EMBL" id="SHJ65143.1"/>
    </source>
</evidence>
<sequence>MSRVKKLKLRTDYRYDFHLIGIISKSKEYTVSWAVNQALGIVLKKESDLEIEMKNQGVIRVSNYQFEDDLLRYALLSNVLIPGPTGTQKLLVPSLGTFDYLLKIEEFEEASDLSTVFTQLRNAAKIDSLVKLDVNKIKEKESFLF</sequence>